<feature type="domain" description="F-box" evidence="1">
    <location>
        <begin position="29"/>
        <end position="76"/>
    </location>
</feature>
<evidence type="ECO:0000313" key="2">
    <source>
        <dbReference type="EMBL" id="CAL4962809.1"/>
    </source>
</evidence>
<dbReference type="Gene3D" id="3.80.10.10">
    <property type="entry name" value="Ribonuclease Inhibitor"/>
    <property type="match status" value="1"/>
</dbReference>
<sequence length="482" mass="53343">MGIPSCLKRFFSCFSARSTAGATDSDGGEDIISTLPDDVLSGIVSLLPVKDAARTALLSSRWRDLWASNPLVLDDMDLLLSNPRHVAAVTATVSSAIAAHPGPFRSVSLTCYFAASDKHVLRRWIRTLAAKGVRELVLNNIPWAGLNLLPAGALLECRSLQRLRISDWRFPDTYGAAVLRRGEAAALPCLRELVLSRTFIREQDLDRVVASSPRLKTLVFVLSFGVPERVRVSSRSIRCVVFWHSEAEELAVVAVPLLERIIIQMSSLLSCGYGRDGSDRMRIKISSASMVQVLGYLNPNCHELQIGDTVIKVGKKVAPDAMVPSVRILALSVQFGVHYRSRMVFRFLQCFPNIETLHVWSIPDRGPTSRNGDSEFWNEISSVECVKASINKVVIHGFRWENCEIEFLKSILEGGQMLQKICILQDENISVPEADINSILSLLASLNKGGVEIIILAGQDYGIWTYEVAFDPSRDDPFDCQS</sequence>
<dbReference type="EMBL" id="OZ075129">
    <property type="protein sequence ID" value="CAL4962809.1"/>
    <property type="molecule type" value="Genomic_DNA"/>
</dbReference>
<dbReference type="Pfam" id="PF08387">
    <property type="entry name" value="FBD"/>
    <property type="match status" value="1"/>
</dbReference>
<dbReference type="Gene3D" id="1.20.1280.50">
    <property type="match status" value="1"/>
</dbReference>
<organism evidence="2 3">
    <name type="scientific">Urochloa decumbens</name>
    <dbReference type="NCBI Taxonomy" id="240449"/>
    <lineage>
        <taxon>Eukaryota</taxon>
        <taxon>Viridiplantae</taxon>
        <taxon>Streptophyta</taxon>
        <taxon>Embryophyta</taxon>
        <taxon>Tracheophyta</taxon>
        <taxon>Spermatophyta</taxon>
        <taxon>Magnoliopsida</taxon>
        <taxon>Liliopsida</taxon>
        <taxon>Poales</taxon>
        <taxon>Poaceae</taxon>
        <taxon>PACMAD clade</taxon>
        <taxon>Panicoideae</taxon>
        <taxon>Panicodae</taxon>
        <taxon>Paniceae</taxon>
        <taxon>Melinidinae</taxon>
        <taxon>Urochloa</taxon>
    </lineage>
</organism>
<dbReference type="InterPro" id="IPR053781">
    <property type="entry name" value="F-box_AtFBL13-like"/>
</dbReference>
<protein>
    <recommendedName>
        <fullName evidence="1">F-box domain-containing protein</fullName>
    </recommendedName>
</protein>
<dbReference type="InterPro" id="IPR006566">
    <property type="entry name" value="FBD"/>
</dbReference>
<dbReference type="InterPro" id="IPR055411">
    <property type="entry name" value="LRR_FXL15/At3g58940/PEG3-like"/>
</dbReference>
<dbReference type="SMART" id="SM00256">
    <property type="entry name" value="FBOX"/>
    <property type="match status" value="1"/>
</dbReference>
<dbReference type="PROSITE" id="PS50181">
    <property type="entry name" value="FBOX"/>
    <property type="match status" value="1"/>
</dbReference>
<dbReference type="Pfam" id="PF00646">
    <property type="entry name" value="F-box"/>
    <property type="match status" value="1"/>
</dbReference>
<dbReference type="InterPro" id="IPR032675">
    <property type="entry name" value="LRR_dom_sf"/>
</dbReference>
<gene>
    <name evidence="2" type="ORF">URODEC1_LOCUS45850</name>
</gene>
<dbReference type="CDD" id="cd22160">
    <property type="entry name" value="F-box_AtFBL13-like"/>
    <property type="match status" value="1"/>
</dbReference>
<proteinExistence type="predicted"/>
<dbReference type="SUPFAM" id="SSF81383">
    <property type="entry name" value="F-box domain"/>
    <property type="match status" value="1"/>
</dbReference>
<dbReference type="Pfam" id="PF24758">
    <property type="entry name" value="LRR_At5g56370"/>
    <property type="match status" value="1"/>
</dbReference>
<evidence type="ECO:0000313" key="3">
    <source>
        <dbReference type="Proteomes" id="UP001497457"/>
    </source>
</evidence>
<dbReference type="InterPro" id="IPR001810">
    <property type="entry name" value="F-box_dom"/>
</dbReference>
<dbReference type="InterPro" id="IPR036047">
    <property type="entry name" value="F-box-like_dom_sf"/>
</dbReference>
<dbReference type="PANTHER" id="PTHR32141">
    <property type="match status" value="1"/>
</dbReference>
<dbReference type="SUPFAM" id="SSF52047">
    <property type="entry name" value="RNI-like"/>
    <property type="match status" value="1"/>
</dbReference>
<keyword evidence="3" id="KW-1185">Reference proteome</keyword>
<dbReference type="Proteomes" id="UP001497457">
    <property type="component" value="Chromosome 19rd"/>
</dbReference>
<dbReference type="PANTHER" id="PTHR32141:SF83">
    <property type="entry name" value="OS01G0596700 PROTEIN"/>
    <property type="match status" value="1"/>
</dbReference>
<dbReference type="AlphaFoldDB" id="A0ABC8ZMH6"/>
<reference evidence="3" key="1">
    <citation type="submission" date="2024-06" db="EMBL/GenBank/DDBJ databases">
        <authorList>
            <person name="Ryan C."/>
        </authorList>
    </citation>
    <scope>NUCLEOTIDE SEQUENCE [LARGE SCALE GENOMIC DNA]</scope>
</reference>
<reference evidence="2 3" key="2">
    <citation type="submission" date="2024-10" db="EMBL/GenBank/DDBJ databases">
        <authorList>
            <person name="Ryan C."/>
        </authorList>
    </citation>
    <scope>NUCLEOTIDE SEQUENCE [LARGE SCALE GENOMIC DNA]</scope>
</reference>
<dbReference type="InterPro" id="IPR055302">
    <property type="entry name" value="F-box_dom-containing"/>
</dbReference>
<name>A0ABC8ZMH6_9POAL</name>
<evidence type="ECO:0000259" key="1">
    <source>
        <dbReference type="PROSITE" id="PS50181"/>
    </source>
</evidence>
<accession>A0ABC8ZMH6</accession>